<reference evidence="12" key="2">
    <citation type="submission" date="2025-09" db="UniProtKB">
        <authorList>
            <consortium name="Ensembl"/>
        </authorList>
    </citation>
    <scope>IDENTIFICATION</scope>
</reference>
<dbReference type="PROSITE" id="PS51465">
    <property type="entry name" value="KAZAL_2"/>
    <property type="match status" value="1"/>
</dbReference>
<dbReference type="PANTHER" id="PTHR11388:SF100">
    <property type="entry name" value="SOLUTE CARRIER ORGANIC ANION TRANSPORTER FAMILY MEMBER 4A1"/>
    <property type="match status" value="1"/>
</dbReference>
<dbReference type="SUPFAM" id="SSF100895">
    <property type="entry name" value="Kazal-type serine protease inhibitors"/>
    <property type="match status" value="1"/>
</dbReference>
<evidence type="ECO:0000256" key="2">
    <source>
        <dbReference type="ARBA" id="ARBA00009657"/>
    </source>
</evidence>
<evidence type="ECO:0000256" key="4">
    <source>
        <dbReference type="ARBA" id="ARBA00022692"/>
    </source>
</evidence>
<dbReference type="Ensembl" id="ENSCSRT00000002439.1">
    <property type="protein sequence ID" value="ENSCSRP00000002372.1"/>
    <property type="gene ID" value="ENSCSRG00000001800.1"/>
</dbReference>
<dbReference type="GO" id="GO:0006811">
    <property type="term" value="P:monoatomic ion transport"/>
    <property type="evidence" value="ECO:0007669"/>
    <property type="project" value="UniProtKB-KW"/>
</dbReference>
<evidence type="ECO:0000313" key="13">
    <source>
        <dbReference type="Proteomes" id="UP000694403"/>
    </source>
</evidence>
<keyword evidence="8" id="KW-0406">Ion transport</keyword>
<reference evidence="12" key="1">
    <citation type="submission" date="2025-08" db="UniProtKB">
        <authorList>
            <consortium name="Ensembl"/>
        </authorList>
    </citation>
    <scope>IDENTIFICATION</scope>
</reference>
<sequence>SSLHQNEFRSPQNLIVPSASSPVENSLKEPCTTPLSNDTLYSNANSPSDSCVKPLCNAASENKSQGNKGVKYVSSEGDKLECGWGAFTPACLQSFNTPKGVLLFLCVASFLQGMIVNGFINTVITSIERRFDLHSYQSGLIASSYDIAACVCLTFVSYFGGNGHKPRWLGWGVLIMGVGSLVFALPHFTTSPYEVHFSEETGMCSSNQSMQCAESVSILSNYRFVFMLGQFLHGIGATPLYTLGVTYLDENVKSNYSPVYIAVFYTAAILGPAAGYLVGGMFLNIYTEIGKQIDLTPDNTLWVGAWWIGFLGAGAAALLTAIPILGYPRRLPGSQRYIIMRVSEAHQLKDGSHETALDPDFGKTVKDLPRSLLMLLKNPTFIFLCLAGATEATLIAGMSTFGPKFLESQYSLSASEAATLFGYLVVPAGGGGTFLGGFFVNKFKLRCSGIIKLCLLCTVTSLLAVFIFFIHCPNMPMAGVTQMYDQSILLESSLNLTAACNTECDCLREIYSPVCGSDNIMYYSACYAGCKKKSVLDSGKKVWFEEPRCEPSLPPGCLCLFPRFTTSVAVSWRMIPLVLPKEGLSFWFSCFL</sequence>
<dbReference type="GO" id="GO:0015349">
    <property type="term" value="F:thyroid hormone transmembrane transporter activity"/>
    <property type="evidence" value="ECO:0007669"/>
    <property type="project" value="TreeGrafter"/>
</dbReference>
<feature type="transmembrane region" description="Helical" evidence="8">
    <location>
        <begin position="260"/>
        <end position="286"/>
    </location>
</feature>
<feature type="domain" description="Kazal-like" evidence="11">
    <location>
        <begin position="494"/>
        <end position="543"/>
    </location>
</feature>
<feature type="region of interest" description="Disordered" evidence="9">
    <location>
        <begin position="1"/>
        <end position="31"/>
    </location>
</feature>
<accession>A0A8C3RPJ2</accession>
<feature type="transmembrane region" description="Helical" evidence="8">
    <location>
        <begin position="421"/>
        <end position="441"/>
    </location>
</feature>
<comment type="subcellular location">
    <subcellularLocation>
        <location evidence="1 8">Cell membrane</location>
        <topology evidence="1 8">Multi-pass membrane protein</topology>
    </subcellularLocation>
</comment>
<comment type="similarity">
    <text evidence="2 8">Belongs to the organo anion transporter (TC 2.A.60) family.</text>
</comment>
<dbReference type="InterPro" id="IPR036058">
    <property type="entry name" value="Kazal_dom_sf"/>
</dbReference>
<protein>
    <recommendedName>
        <fullName evidence="8">Solute carrier organic anion transporter family member</fullName>
    </recommendedName>
</protein>
<feature type="transmembrane region" description="Helical" evidence="8">
    <location>
        <begin position="224"/>
        <end position="248"/>
    </location>
</feature>
<evidence type="ECO:0000256" key="5">
    <source>
        <dbReference type="ARBA" id="ARBA00022989"/>
    </source>
</evidence>
<dbReference type="NCBIfam" id="TIGR00805">
    <property type="entry name" value="oat"/>
    <property type="match status" value="1"/>
</dbReference>
<evidence type="ECO:0000256" key="3">
    <source>
        <dbReference type="ARBA" id="ARBA00022475"/>
    </source>
</evidence>
<feature type="transmembrane region" description="Helical" evidence="8">
    <location>
        <begin position="101"/>
        <end position="120"/>
    </location>
</feature>
<dbReference type="PANTHER" id="PTHR11388">
    <property type="entry name" value="ORGANIC ANION TRANSPORTER"/>
    <property type="match status" value="1"/>
</dbReference>
<evidence type="ECO:0000256" key="1">
    <source>
        <dbReference type="ARBA" id="ARBA00004651"/>
    </source>
</evidence>
<dbReference type="GO" id="GO:0016323">
    <property type="term" value="C:basolateral plasma membrane"/>
    <property type="evidence" value="ECO:0007669"/>
    <property type="project" value="TreeGrafter"/>
</dbReference>
<keyword evidence="8" id="KW-0813">Transport</keyword>
<feature type="transmembrane region" description="Helical" evidence="8">
    <location>
        <begin position="168"/>
        <end position="188"/>
    </location>
</feature>
<evidence type="ECO:0000259" key="11">
    <source>
        <dbReference type="PROSITE" id="PS51465"/>
    </source>
</evidence>
<dbReference type="Gene3D" id="3.30.60.30">
    <property type="match status" value="1"/>
</dbReference>
<comment type="caution">
    <text evidence="8">Lacks conserved residue(s) required for the propagation of feature annotation.</text>
</comment>
<dbReference type="GO" id="GO:0015347">
    <property type="term" value="F:sodium-independent organic anion transmembrane transporter activity"/>
    <property type="evidence" value="ECO:0007669"/>
    <property type="project" value="TreeGrafter"/>
</dbReference>
<feature type="transmembrane region" description="Helical" evidence="8">
    <location>
        <begin position="380"/>
        <end position="401"/>
    </location>
</feature>
<dbReference type="Pfam" id="PF03137">
    <property type="entry name" value="OATP"/>
    <property type="match status" value="1"/>
</dbReference>
<evidence type="ECO:0000256" key="7">
    <source>
        <dbReference type="ARBA" id="ARBA00023157"/>
    </source>
</evidence>
<evidence type="ECO:0000259" key="10">
    <source>
        <dbReference type="PROSITE" id="PS50850"/>
    </source>
</evidence>
<keyword evidence="13" id="KW-1185">Reference proteome</keyword>
<feature type="transmembrane region" description="Helical" evidence="8">
    <location>
        <begin position="306"/>
        <end position="327"/>
    </location>
</feature>
<feature type="domain" description="Major facilitator superfamily (MFS) profile" evidence="10">
    <location>
        <begin position="101"/>
        <end position="592"/>
    </location>
</feature>
<evidence type="ECO:0000256" key="6">
    <source>
        <dbReference type="ARBA" id="ARBA00023136"/>
    </source>
</evidence>
<keyword evidence="6 8" id="KW-0472">Membrane</keyword>
<feature type="transmembrane region" description="Helical" evidence="8">
    <location>
        <begin position="453"/>
        <end position="471"/>
    </location>
</feature>
<name>A0A8C3RPJ2_CHESE</name>
<organism evidence="12 13">
    <name type="scientific">Chelydra serpentina</name>
    <name type="common">Snapping turtle</name>
    <name type="synonym">Testudo serpentina</name>
    <dbReference type="NCBI Taxonomy" id="8475"/>
    <lineage>
        <taxon>Eukaryota</taxon>
        <taxon>Metazoa</taxon>
        <taxon>Chordata</taxon>
        <taxon>Craniata</taxon>
        <taxon>Vertebrata</taxon>
        <taxon>Euteleostomi</taxon>
        <taxon>Archelosauria</taxon>
        <taxon>Testudinata</taxon>
        <taxon>Testudines</taxon>
        <taxon>Cryptodira</taxon>
        <taxon>Durocryptodira</taxon>
        <taxon>Americhelydia</taxon>
        <taxon>Chelydroidea</taxon>
        <taxon>Chelydridae</taxon>
        <taxon>Chelydra</taxon>
    </lineage>
</organism>
<dbReference type="Proteomes" id="UP000694403">
    <property type="component" value="Unplaced"/>
</dbReference>
<keyword evidence="5 8" id="KW-1133">Transmembrane helix</keyword>
<keyword evidence="4 8" id="KW-0812">Transmembrane</keyword>
<feature type="compositionally biased region" description="Polar residues" evidence="9">
    <location>
        <begin position="1"/>
        <end position="24"/>
    </location>
</feature>
<evidence type="ECO:0000256" key="9">
    <source>
        <dbReference type="SAM" id="MobiDB-lite"/>
    </source>
</evidence>
<dbReference type="SUPFAM" id="SSF103473">
    <property type="entry name" value="MFS general substrate transporter"/>
    <property type="match status" value="1"/>
</dbReference>
<dbReference type="PROSITE" id="PS50850">
    <property type="entry name" value="MFS"/>
    <property type="match status" value="1"/>
</dbReference>
<dbReference type="InterPro" id="IPR020846">
    <property type="entry name" value="MFS_dom"/>
</dbReference>
<dbReference type="InterPro" id="IPR002350">
    <property type="entry name" value="Kazal_dom"/>
</dbReference>
<feature type="transmembrane region" description="Helical" evidence="8">
    <location>
        <begin position="140"/>
        <end position="161"/>
    </location>
</feature>
<dbReference type="InterPro" id="IPR036259">
    <property type="entry name" value="MFS_trans_sf"/>
</dbReference>
<keyword evidence="7" id="KW-1015">Disulfide bond</keyword>
<dbReference type="AlphaFoldDB" id="A0A8C3RPJ2"/>
<proteinExistence type="inferred from homology"/>
<dbReference type="InterPro" id="IPR004156">
    <property type="entry name" value="OATP"/>
</dbReference>
<dbReference type="GO" id="GO:0043252">
    <property type="term" value="P:sodium-independent organic anion transport"/>
    <property type="evidence" value="ECO:0007669"/>
    <property type="project" value="TreeGrafter"/>
</dbReference>
<keyword evidence="3" id="KW-1003">Cell membrane</keyword>
<evidence type="ECO:0000313" key="12">
    <source>
        <dbReference type="Ensembl" id="ENSCSRP00000002372.1"/>
    </source>
</evidence>
<dbReference type="Gene3D" id="1.20.1250.20">
    <property type="entry name" value="MFS general substrate transporter like domains"/>
    <property type="match status" value="1"/>
</dbReference>
<evidence type="ECO:0000256" key="8">
    <source>
        <dbReference type="RuleBase" id="RU362056"/>
    </source>
</evidence>